<gene>
    <name evidence="3" type="ORF">BCL67_11520</name>
</gene>
<name>A0A2T0YEU4_9MICC</name>
<dbReference type="PANTHER" id="PTHR43428">
    <property type="entry name" value="ARSENATE REDUCTASE"/>
    <property type="match status" value="1"/>
</dbReference>
<dbReference type="Proteomes" id="UP000238217">
    <property type="component" value="Unassembled WGS sequence"/>
</dbReference>
<dbReference type="Pfam" id="PF01451">
    <property type="entry name" value="LMWPc"/>
    <property type="match status" value="1"/>
</dbReference>
<dbReference type="SMART" id="SM00226">
    <property type="entry name" value="LMWPc"/>
    <property type="match status" value="1"/>
</dbReference>
<dbReference type="InterPro" id="IPR023485">
    <property type="entry name" value="Ptyr_pPase"/>
</dbReference>
<evidence type="ECO:0000313" key="3">
    <source>
        <dbReference type="EMBL" id="PRZ13417.1"/>
    </source>
</evidence>
<evidence type="ECO:0000256" key="1">
    <source>
        <dbReference type="ARBA" id="ARBA00022849"/>
    </source>
</evidence>
<dbReference type="AlphaFoldDB" id="A0A2T0YEU4"/>
<proteinExistence type="predicted"/>
<dbReference type="Gene3D" id="3.40.50.2300">
    <property type="match status" value="1"/>
</dbReference>
<dbReference type="PANTHER" id="PTHR43428:SF1">
    <property type="entry name" value="ARSENATE REDUCTASE"/>
    <property type="match status" value="1"/>
</dbReference>
<dbReference type="EMBL" id="PVTY01000015">
    <property type="protein sequence ID" value="PRZ13417.1"/>
    <property type="molecule type" value="Genomic_DNA"/>
</dbReference>
<reference evidence="3 4" key="1">
    <citation type="submission" date="2018-03" db="EMBL/GenBank/DDBJ databases">
        <title>Comparative analysis of microorganisms from saline springs in Andes Mountain Range, Colombia.</title>
        <authorList>
            <person name="Rubin E."/>
        </authorList>
    </citation>
    <scope>NUCLEOTIDE SEQUENCE [LARGE SCALE GENOMIC DNA]</scope>
    <source>
        <strain evidence="3 4">CG 35</strain>
    </source>
</reference>
<protein>
    <submittedName>
        <fullName evidence="3">Arsenate reductase</fullName>
    </submittedName>
</protein>
<accession>A0A2T0YEU4</accession>
<organism evidence="3 4">
    <name type="scientific">Nesterenkonia sandarakina</name>
    <dbReference type="NCBI Taxonomy" id="272918"/>
    <lineage>
        <taxon>Bacteria</taxon>
        <taxon>Bacillati</taxon>
        <taxon>Actinomycetota</taxon>
        <taxon>Actinomycetes</taxon>
        <taxon>Micrococcales</taxon>
        <taxon>Micrococcaceae</taxon>
        <taxon>Nesterenkonia</taxon>
    </lineage>
</organism>
<dbReference type="GO" id="GO:0046685">
    <property type="term" value="P:response to arsenic-containing substance"/>
    <property type="evidence" value="ECO:0007669"/>
    <property type="project" value="UniProtKB-KW"/>
</dbReference>
<evidence type="ECO:0000259" key="2">
    <source>
        <dbReference type="SMART" id="SM00226"/>
    </source>
</evidence>
<comment type="caution">
    <text evidence="3">The sequence shown here is derived from an EMBL/GenBank/DDBJ whole genome shotgun (WGS) entry which is preliminary data.</text>
</comment>
<keyword evidence="4" id="KW-1185">Reference proteome</keyword>
<dbReference type="InterPro" id="IPR036196">
    <property type="entry name" value="Ptyr_pPase_sf"/>
</dbReference>
<keyword evidence="1" id="KW-0059">Arsenical resistance</keyword>
<feature type="domain" description="Phosphotyrosine protein phosphatase I" evidence="2">
    <location>
        <begin position="1"/>
        <end position="102"/>
    </location>
</feature>
<dbReference type="SUPFAM" id="SSF52788">
    <property type="entry name" value="Phosphotyrosine protein phosphatases I"/>
    <property type="match status" value="1"/>
</dbReference>
<sequence>MRGVLTLISARITPSEHLDENVVTVMDEIGISLDEQFPKPLADDVVQAADVVITMSCGDTCPIYPGKRYEDWTISDPAALDLEGIRSVRDALRTRVMELADGLVTLP</sequence>
<evidence type="ECO:0000313" key="4">
    <source>
        <dbReference type="Proteomes" id="UP000238217"/>
    </source>
</evidence>
<dbReference type="OrthoDB" id="9799372at2"/>